<gene>
    <name evidence="2" type="ORF">PENTCL1PPCAC_24925</name>
</gene>
<evidence type="ECO:0000313" key="2">
    <source>
        <dbReference type="EMBL" id="GMT02751.1"/>
    </source>
</evidence>
<organism evidence="2 3">
    <name type="scientific">Pristionchus entomophagus</name>
    <dbReference type="NCBI Taxonomy" id="358040"/>
    <lineage>
        <taxon>Eukaryota</taxon>
        <taxon>Metazoa</taxon>
        <taxon>Ecdysozoa</taxon>
        <taxon>Nematoda</taxon>
        <taxon>Chromadorea</taxon>
        <taxon>Rhabditida</taxon>
        <taxon>Rhabditina</taxon>
        <taxon>Diplogasteromorpha</taxon>
        <taxon>Diplogasteroidea</taxon>
        <taxon>Neodiplogasteridae</taxon>
        <taxon>Pristionchus</taxon>
    </lineage>
</organism>
<dbReference type="Gene3D" id="2.10.60.10">
    <property type="entry name" value="CD59"/>
    <property type="match status" value="1"/>
</dbReference>
<dbReference type="PANTHER" id="PTHR37433">
    <property type="entry name" value="PROTEIN CBG25136-RELATED"/>
    <property type="match status" value="1"/>
</dbReference>
<sequence>KCGFRESDNQCYGCDSSMSIYNDSVYYNYCCSRIYMSSIDDLMRPQSCVRFQRDKYYNYTKCRCNTTDFCAQEMLGKQTLNSDKVTCYVDTNGNDTCKGDLCYVTRQLDSYIVKSGIERGCITNNETLFAGLYQVGSMKSVDLEIAICNATLCNADVNSAKKNRPGT</sequence>
<reference evidence="2" key="1">
    <citation type="submission" date="2023-10" db="EMBL/GenBank/DDBJ databases">
        <title>Genome assembly of Pristionchus species.</title>
        <authorList>
            <person name="Yoshida K."/>
            <person name="Sommer R.J."/>
        </authorList>
    </citation>
    <scope>NUCLEOTIDE SEQUENCE</scope>
    <source>
        <strain evidence="2">RS0144</strain>
    </source>
</reference>
<name>A0AAV5U8G1_9BILA</name>
<evidence type="ECO:0000259" key="1">
    <source>
        <dbReference type="Pfam" id="PF24602"/>
    </source>
</evidence>
<feature type="non-terminal residue" evidence="2">
    <location>
        <position position="167"/>
    </location>
</feature>
<dbReference type="PANTHER" id="PTHR37433:SF5">
    <property type="entry name" value="DUF753 DOMAIN-CONTAINING PROTEIN-RELATED"/>
    <property type="match status" value="1"/>
</dbReference>
<dbReference type="EMBL" id="BTSX01000006">
    <property type="protein sequence ID" value="GMT02751.1"/>
    <property type="molecule type" value="Genomic_DNA"/>
</dbReference>
<feature type="non-terminal residue" evidence="2">
    <location>
        <position position="1"/>
    </location>
</feature>
<proteinExistence type="predicted"/>
<dbReference type="InterPro" id="IPR045860">
    <property type="entry name" value="Snake_toxin-like_sf"/>
</dbReference>
<dbReference type="Pfam" id="PF24602">
    <property type="entry name" value="DUF7622"/>
    <property type="match status" value="1"/>
</dbReference>
<accession>A0AAV5U8G1</accession>
<dbReference type="InterPro" id="IPR056039">
    <property type="entry name" value="DUF7622"/>
</dbReference>
<dbReference type="Proteomes" id="UP001432027">
    <property type="component" value="Unassembled WGS sequence"/>
</dbReference>
<keyword evidence="3" id="KW-1185">Reference proteome</keyword>
<dbReference type="AlphaFoldDB" id="A0AAV5U8G1"/>
<protein>
    <recommendedName>
        <fullName evidence="1">DUF7622 domain-containing protein</fullName>
    </recommendedName>
</protein>
<comment type="caution">
    <text evidence="2">The sequence shown here is derived from an EMBL/GenBank/DDBJ whole genome shotgun (WGS) entry which is preliminary data.</text>
</comment>
<evidence type="ECO:0000313" key="3">
    <source>
        <dbReference type="Proteomes" id="UP001432027"/>
    </source>
</evidence>
<feature type="domain" description="DUF7622" evidence="1">
    <location>
        <begin position="82"/>
        <end position="157"/>
    </location>
</feature>